<dbReference type="EMBL" id="JARPTC010000005">
    <property type="protein sequence ID" value="MDO7786542.1"/>
    <property type="molecule type" value="Genomic_DNA"/>
</dbReference>
<dbReference type="AlphaFoldDB" id="A0AAW7ZA52"/>
<evidence type="ECO:0000256" key="1">
    <source>
        <dbReference type="ARBA" id="ARBA00004202"/>
    </source>
</evidence>
<dbReference type="InterPro" id="IPR050095">
    <property type="entry name" value="ECF_ABC_transporter_ATP-bd"/>
</dbReference>
<dbReference type="PANTHER" id="PTHR43553">
    <property type="entry name" value="HEAVY METAL TRANSPORTER"/>
    <property type="match status" value="1"/>
</dbReference>
<dbReference type="GO" id="GO:0042626">
    <property type="term" value="F:ATPase-coupled transmembrane transporter activity"/>
    <property type="evidence" value="ECO:0007669"/>
    <property type="project" value="TreeGrafter"/>
</dbReference>
<keyword evidence="5" id="KW-0547">Nucleotide-binding</keyword>
<dbReference type="SMART" id="SM00382">
    <property type="entry name" value="AAA"/>
    <property type="match status" value="1"/>
</dbReference>
<keyword evidence="6 10" id="KW-0067">ATP-binding</keyword>
<dbReference type="PROSITE" id="PS50893">
    <property type="entry name" value="ABC_TRANSPORTER_2"/>
    <property type="match status" value="1"/>
</dbReference>
<dbReference type="InterPro" id="IPR003439">
    <property type="entry name" value="ABC_transporter-like_ATP-bd"/>
</dbReference>
<comment type="subcellular location">
    <subcellularLocation>
        <location evidence="1">Cell membrane</location>
        <topology evidence="1">Peripheral membrane protein</topology>
    </subcellularLocation>
</comment>
<evidence type="ECO:0000256" key="8">
    <source>
        <dbReference type="ARBA" id="ARBA00023136"/>
    </source>
</evidence>
<feature type="domain" description="ABC transporter" evidence="9">
    <location>
        <begin position="9"/>
        <end position="249"/>
    </location>
</feature>
<evidence type="ECO:0000256" key="7">
    <source>
        <dbReference type="ARBA" id="ARBA00022967"/>
    </source>
</evidence>
<accession>A0AAW7ZA52</accession>
<keyword evidence="4" id="KW-1003">Cell membrane</keyword>
<evidence type="ECO:0000259" key="9">
    <source>
        <dbReference type="PROSITE" id="PS50893"/>
    </source>
</evidence>
<dbReference type="Gene3D" id="3.40.50.300">
    <property type="entry name" value="P-loop containing nucleotide triphosphate hydrolases"/>
    <property type="match status" value="1"/>
</dbReference>
<evidence type="ECO:0000256" key="6">
    <source>
        <dbReference type="ARBA" id="ARBA00022840"/>
    </source>
</evidence>
<keyword evidence="3" id="KW-0813">Transport</keyword>
<keyword evidence="11" id="KW-1185">Reference proteome</keyword>
<comment type="caution">
    <text evidence="10">The sequence shown here is derived from an EMBL/GenBank/DDBJ whole genome shotgun (WGS) entry which is preliminary data.</text>
</comment>
<gene>
    <name evidence="10" type="ORF">P6N53_04815</name>
</gene>
<evidence type="ECO:0000313" key="10">
    <source>
        <dbReference type="EMBL" id="MDO7786542.1"/>
    </source>
</evidence>
<keyword evidence="7" id="KW-1278">Translocase</keyword>
<name>A0AAW7ZA52_9FIRM</name>
<dbReference type="InterPro" id="IPR003593">
    <property type="entry name" value="AAA+_ATPase"/>
</dbReference>
<reference evidence="10" key="2">
    <citation type="submission" date="2023-03" db="EMBL/GenBank/DDBJ databases">
        <authorList>
            <person name="Zhang Z."/>
        </authorList>
    </citation>
    <scope>NUCLEOTIDE SEQUENCE</scope>
    <source>
        <strain evidence="10">DSA</strain>
    </source>
</reference>
<dbReference type="GO" id="GO:0016887">
    <property type="term" value="F:ATP hydrolysis activity"/>
    <property type="evidence" value="ECO:0007669"/>
    <property type="project" value="InterPro"/>
</dbReference>
<dbReference type="Pfam" id="PF00005">
    <property type="entry name" value="ABC_tran"/>
    <property type="match status" value="1"/>
</dbReference>
<dbReference type="SUPFAM" id="SSF52540">
    <property type="entry name" value="P-loop containing nucleoside triphosphate hydrolases"/>
    <property type="match status" value="1"/>
</dbReference>
<reference evidence="10" key="1">
    <citation type="journal article" date="2023" name="J. Hazard. Mater.">
        <title>Anaerobic biodegradation of pyrene and benzo[a]pyrene by a new sulfate-reducing Desulforamulus aquiferis strain DSA.</title>
        <authorList>
            <person name="Zhang Z."/>
            <person name="Sun J."/>
            <person name="Gong X."/>
            <person name="Wang C."/>
            <person name="Wang H."/>
        </authorList>
    </citation>
    <scope>NUCLEOTIDE SEQUENCE</scope>
    <source>
        <strain evidence="10">DSA</strain>
    </source>
</reference>
<organism evidence="10 11">
    <name type="scientific">Desulforamulus aquiferis</name>
    <dbReference type="NCBI Taxonomy" id="1397668"/>
    <lineage>
        <taxon>Bacteria</taxon>
        <taxon>Bacillati</taxon>
        <taxon>Bacillota</taxon>
        <taxon>Clostridia</taxon>
        <taxon>Eubacteriales</taxon>
        <taxon>Peptococcaceae</taxon>
        <taxon>Desulforamulus</taxon>
    </lineage>
</organism>
<dbReference type="CDD" id="cd03225">
    <property type="entry name" value="ABC_cobalt_CbiO_domain1"/>
    <property type="match status" value="1"/>
</dbReference>
<sequence length="286" mass="31282">MTLKNGPIIQFVDFSYAYSGTSSSALKSVDLLVEKGTFVGFTGPTGAGKTTLIKAINGIIPHFEGGKLTGRILVRGKDTLTMTTGQIARIIGTVFDDPEAQIVCLDVEQELAFGLENFGIPPEEMEERITSALAMVGISHLRRRSTQSLSGGQKQRLAIAAAIALLPEVLVLDEPTSELDPLGSEEVFKVLKQLNNDHGITVLIAEQKTELLARYCDNLVVLNQGIIAVQGHPKDVFMNKDIIKMGVGLPQITELALRLEDRARELPLTLEEGIIYCQDYLSRHRR</sequence>
<proteinExistence type="inferred from homology"/>
<evidence type="ECO:0000256" key="5">
    <source>
        <dbReference type="ARBA" id="ARBA00022741"/>
    </source>
</evidence>
<keyword evidence="8" id="KW-0472">Membrane</keyword>
<dbReference type="Proteomes" id="UP001172911">
    <property type="component" value="Unassembled WGS sequence"/>
</dbReference>
<dbReference type="FunFam" id="3.40.50.300:FF:000224">
    <property type="entry name" value="Energy-coupling factor transporter ATP-binding protein EcfA"/>
    <property type="match status" value="1"/>
</dbReference>
<protein>
    <submittedName>
        <fullName evidence="10">ABC transporter ATP-binding protein</fullName>
    </submittedName>
</protein>
<dbReference type="InterPro" id="IPR017871">
    <property type="entry name" value="ABC_transporter-like_CS"/>
</dbReference>
<evidence type="ECO:0000256" key="2">
    <source>
        <dbReference type="ARBA" id="ARBA00005417"/>
    </source>
</evidence>
<dbReference type="PANTHER" id="PTHR43553:SF24">
    <property type="entry name" value="ENERGY-COUPLING FACTOR TRANSPORTER ATP-BINDING PROTEIN ECFA1"/>
    <property type="match status" value="1"/>
</dbReference>
<dbReference type="RefSeq" id="WP_304541591.1">
    <property type="nucleotide sequence ID" value="NZ_JARPTC010000005.1"/>
</dbReference>
<evidence type="ECO:0000256" key="4">
    <source>
        <dbReference type="ARBA" id="ARBA00022475"/>
    </source>
</evidence>
<comment type="similarity">
    <text evidence="2">Belongs to the ABC transporter superfamily.</text>
</comment>
<evidence type="ECO:0000256" key="3">
    <source>
        <dbReference type="ARBA" id="ARBA00022448"/>
    </source>
</evidence>
<dbReference type="GO" id="GO:0005524">
    <property type="term" value="F:ATP binding"/>
    <property type="evidence" value="ECO:0007669"/>
    <property type="project" value="UniProtKB-KW"/>
</dbReference>
<dbReference type="InterPro" id="IPR027417">
    <property type="entry name" value="P-loop_NTPase"/>
</dbReference>
<dbReference type="GO" id="GO:0043190">
    <property type="term" value="C:ATP-binding cassette (ABC) transporter complex"/>
    <property type="evidence" value="ECO:0007669"/>
    <property type="project" value="TreeGrafter"/>
</dbReference>
<dbReference type="PROSITE" id="PS00211">
    <property type="entry name" value="ABC_TRANSPORTER_1"/>
    <property type="match status" value="1"/>
</dbReference>
<evidence type="ECO:0000313" key="11">
    <source>
        <dbReference type="Proteomes" id="UP001172911"/>
    </source>
</evidence>
<dbReference type="InterPro" id="IPR015856">
    <property type="entry name" value="ABC_transpr_CbiO/EcfA_su"/>
</dbReference>